<name>A0ABZ2U3S1_9ACTN</name>
<dbReference type="Proteomes" id="UP001479933">
    <property type="component" value="Chromosome"/>
</dbReference>
<dbReference type="InterPro" id="IPR010982">
    <property type="entry name" value="Lambda_DNA-bd_dom_sf"/>
</dbReference>
<keyword evidence="4" id="KW-1185">Reference proteome</keyword>
<dbReference type="PANTHER" id="PTHR46797">
    <property type="entry name" value="HTH-TYPE TRANSCRIPTIONAL REGULATOR"/>
    <property type="match status" value="1"/>
</dbReference>
<dbReference type="SUPFAM" id="SSF47413">
    <property type="entry name" value="lambda repressor-like DNA-binding domains"/>
    <property type="match status" value="1"/>
</dbReference>
<protein>
    <submittedName>
        <fullName evidence="3">Helix-turn-helix transcriptional regulator</fullName>
    </submittedName>
</protein>
<keyword evidence="1" id="KW-0238">DNA-binding</keyword>
<reference evidence="3 4" key="1">
    <citation type="journal article" date="2023" name="Virus Evol.">
        <title>Computational host range prediction-The good, the bad, and the ugly.</title>
        <authorList>
            <person name="Howell A.A."/>
            <person name="Versoza C.J."/>
            <person name="Pfeifer S.P."/>
        </authorList>
    </citation>
    <scope>NUCLEOTIDE SEQUENCE [LARGE SCALE GENOMIC DNA]</scope>
    <source>
        <strain evidence="3 4">1610/1b</strain>
    </source>
</reference>
<accession>A0ABZ2U3S1</accession>
<dbReference type="CDD" id="cd00093">
    <property type="entry name" value="HTH_XRE"/>
    <property type="match status" value="1"/>
</dbReference>
<evidence type="ECO:0000256" key="1">
    <source>
        <dbReference type="ARBA" id="ARBA00023125"/>
    </source>
</evidence>
<dbReference type="Gene3D" id="1.10.260.40">
    <property type="entry name" value="lambda repressor-like DNA-binding domains"/>
    <property type="match status" value="1"/>
</dbReference>
<dbReference type="InterPro" id="IPR050807">
    <property type="entry name" value="TransReg_Diox_bact_type"/>
</dbReference>
<dbReference type="PANTHER" id="PTHR46797:SF1">
    <property type="entry name" value="METHYLPHOSPHONATE SYNTHASE"/>
    <property type="match status" value="1"/>
</dbReference>
<gene>
    <name evidence="3" type="ORF">RVF87_04665</name>
</gene>
<dbReference type="SMART" id="SM00530">
    <property type="entry name" value="HTH_XRE"/>
    <property type="match status" value="1"/>
</dbReference>
<proteinExistence type="predicted"/>
<organism evidence="3 4">
    <name type="scientific">Gordonia hydrophobica</name>
    <dbReference type="NCBI Taxonomy" id="40516"/>
    <lineage>
        <taxon>Bacteria</taxon>
        <taxon>Bacillati</taxon>
        <taxon>Actinomycetota</taxon>
        <taxon>Actinomycetes</taxon>
        <taxon>Mycobacteriales</taxon>
        <taxon>Gordoniaceae</taxon>
        <taxon>Gordonia</taxon>
    </lineage>
</organism>
<dbReference type="RefSeq" id="WP_244885387.1">
    <property type="nucleotide sequence ID" value="NZ_CP136137.1"/>
</dbReference>
<evidence type="ECO:0000313" key="4">
    <source>
        <dbReference type="Proteomes" id="UP001479933"/>
    </source>
</evidence>
<sequence length="134" mass="14065">MSSPNDLPHTIGAVVRYQRTMASLSLRQLATMVGISNPYLSQIEHGLRAPSEAVLNSLADALGLDADELKPPADAGTSGVLAAIQADPELTPEQRRSLTHVYQSMLIASRALRSGVDVDSEVTGGGRSGSPVDE</sequence>
<dbReference type="InterPro" id="IPR001387">
    <property type="entry name" value="Cro/C1-type_HTH"/>
</dbReference>
<dbReference type="PROSITE" id="PS50943">
    <property type="entry name" value="HTH_CROC1"/>
    <property type="match status" value="1"/>
</dbReference>
<dbReference type="EMBL" id="CP136137">
    <property type="protein sequence ID" value="WYY08373.1"/>
    <property type="molecule type" value="Genomic_DNA"/>
</dbReference>
<feature type="domain" description="HTH cro/C1-type" evidence="2">
    <location>
        <begin position="15"/>
        <end position="69"/>
    </location>
</feature>
<evidence type="ECO:0000259" key="2">
    <source>
        <dbReference type="PROSITE" id="PS50943"/>
    </source>
</evidence>
<evidence type="ECO:0000313" key="3">
    <source>
        <dbReference type="EMBL" id="WYY08373.1"/>
    </source>
</evidence>
<dbReference type="Pfam" id="PF01381">
    <property type="entry name" value="HTH_3"/>
    <property type="match status" value="1"/>
</dbReference>